<gene>
    <name evidence="11" type="ORF">YALI1_C17453g</name>
</gene>
<dbReference type="GO" id="GO:0005634">
    <property type="term" value="C:nucleus"/>
    <property type="evidence" value="ECO:0007669"/>
    <property type="project" value="UniProtKB-SubCell"/>
</dbReference>
<sequence length="277" mass="31284">MCQCKPPKPHNTKHNPHKSQWMPISLSLPLHFALGQSIHSLHWKRTHTLCVKSDPCRSTVMSHTHPAATMSLKNILNDERPLPPIRYINYPPTPPMYYYQPQAQAQAQAQVQVQPQVVHAAAPPPPPPSAMMQVPPPPPSHVHSYAPPSLPQSPPLYQPQTVPIVNVNLNNAHNKKRKKYMCDCGRSFTTSGHLARHMRIHTGEKNYQCPYEGCTSRFSRQDNCMQHYRTHLGTSRNSMMRRKSGTVSPPPGQVSKPKQEKAVERKMSNFLSTVLVT</sequence>
<dbReference type="GO" id="GO:0005667">
    <property type="term" value="C:transcription regulator complex"/>
    <property type="evidence" value="ECO:0007669"/>
    <property type="project" value="TreeGrafter"/>
</dbReference>
<accession>A0A1D8NAU6</accession>
<evidence type="ECO:0000256" key="1">
    <source>
        <dbReference type="ARBA" id="ARBA00004123"/>
    </source>
</evidence>
<dbReference type="eggNOG" id="KOG1721">
    <property type="taxonomic scope" value="Eukaryota"/>
</dbReference>
<evidence type="ECO:0000256" key="5">
    <source>
        <dbReference type="ARBA" id="ARBA00022771"/>
    </source>
</evidence>
<dbReference type="GO" id="GO:0000785">
    <property type="term" value="C:chromatin"/>
    <property type="evidence" value="ECO:0007669"/>
    <property type="project" value="TreeGrafter"/>
</dbReference>
<name>A0A1D8NAU6_YARLL</name>
<dbReference type="FunFam" id="3.30.160.60:FF:002263">
    <property type="entry name" value="Nrg1p"/>
    <property type="match status" value="1"/>
</dbReference>
<dbReference type="GeneID" id="2909380"/>
<dbReference type="SMART" id="SM00355">
    <property type="entry name" value="ZnF_C2H2"/>
    <property type="match status" value="2"/>
</dbReference>
<dbReference type="EMBL" id="CP017555">
    <property type="protein sequence ID" value="AOW02754.1"/>
    <property type="molecule type" value="Genomic_DNA"/>
</dbReference>
<dbReference type="PROSITE" id="PS50157">
    <property type="entry name" value="ZINC_FINGER_C2H2_2"/>
    <property type="match status" value="2"/>
</dbReference>
<reference evidence="11 12" key="1">
    <citation type="journal article" date="2016" name="PLoS ONE">
        <title>Sequence Assembly of Yarrowia lipolytica Strain W29/CLIB89 Shows Transposable Element Diversity.</title>
        <authorList>
            <person name="Magnan C."/>
            <person name="Yu J."/>
            <person name="Chang I."/>
            <person name="Jahn E."/>
            <person name="Kanomata Y."/>
            <person name="Wu J."/>
            <person name="Zeller M."/>
            <person name="Oakes M."/>
            <person name="Baldi P."/>
            <person name="Sandmeyer S."/>
        </authorList>
    </citation>
    <scope>NUCLEOTIDE SEQUENCE [LARGE SCALE GENOMIC DNA]</scope>
    <source>
        <strain evidence="12">CLIB89(W29)</strain>
    </source>
</reference>
<proteinExistence type="predicted"/>
<dbReference type="GO" id="GO:0008270">
    <property type="term" value="F:zinc ion binding"/>
    <property type="evidence" value="ECO:0007669"/>
    <property type="project" value="UniProtKB-KW"/>
</dbReference>
<dbReference type="VEuPathDB" id="FungiDB:YALI0_C12364g"/>
<evidence type="ECO:0000256" key="6">
    <source>
        <dbReference type="ARBA" id="ARBA00022833"/>
    </source>
</evidence>
<evidence type="ECO:0000256" key="3">
    <source>
        <dbReference type="ARBA" id="ARBA00022723"/>
    </source>
</evidence>
<dbReference type="InterPro" id="IPR013087">
    <property type="entry name" value="Znf_C2H2_type"/>
</dbReference>
<dbReference type="RefSeq" id="XP_501757.4">
    <property type="nucleotide sequence ID" value="XM_501757.4"/>
</dbReference>
<evidence type="ECO:0000313" key="12">
    <source>
        <dbReference type="Proteomes" id="UP000182444"/>
    </source>
</evidence>
<dbReference type="KEGG" id="yli:2909380"/>
<evidence type="ECO:0000256" key="4">
    <source>
        <dbReference type="ARBA" id="ARBA00022737"/>
    </source>
</evidence>
<keyword evidence="6" id="KW-0862">Zinc</keyword>
<dbReference type="PANTHER" id="PTHR14003:SF19">
    <property type="entry name" value="YY2 TRANSCRIPTION FACTOR"/>
    <property type="match status" value="1"/>
</dbReference>
<evidence type="ECO:0000256" key="9">
    <source>
        <dbReference type="SAM" id="MobiDB-lite"/>
    </source>
</evidence>
<dbReference type="GO" id="GO:0000981">
    <property type="term" value="F:DNA-binding transcription factor activity, RNA polymerase II-specific"/>
    <property type="evidence" value="ECO:0007669"/>
    <property type="project" value="TreeGrafter"/>
</dbReference>
<dbReference type="GO" id="GO:0000978">
    <property type="term" value="F:RNA polymerase II cis-regulatory region sequence-specific DNA binding"/>
    <property type="evidence" value="ECO:0007669"/>
    <property type="project" value="TreeGrafter"/>
</dbReference>
<keyword evidence="4" id="KW-0677">Repeat</keyword>
<dbReference type="Proteomes" id="UP000182444">
    <property type="component" value="Chromosome 1C"/>
</dbReference>
<dbReference type="Pfam" id="PF00096">
    <property type="entry name" value="zf-C2H2"/>
    <property type="match status" value="1"/>
</dbReference>
<evidence type="ECO:0000313" key="11">
    <source>
        <dbReference type="EMBL" id="AOW02754.1"/>
    </source>
</evidence>
<organism evidence="11 12">
    <name type="scientific">Yarrowia lipolytica</name>
    <name type="common">Candida lipolytica</name>
    <dbReference type="NCBI Taxonomy" id="4952"/>
    <lineage>
        <taxon>Eukaryota</taxon>
        <taxon>Fungi</taxon>
        <taxon>Dikarya</taxon>
        <taxon>Ascomycota</taxon>
        <taxon>Saccharomycotina</taxon>
        <taxon>Dipodascomycetes</taxon>
        <taxon>Dipodascales</taxon>
        <taxon>Dipodascales incertae sedis</taxon>
        <taxon>Yarrowia</taxon>
    </lineage>
</organism>
<dbReference type="AlphaFoldDB" id="A0A1D8NAU6"/>
<feature type="domain" description="C2H2-type" evidence="10">
    <location>
        <begin position="207"/>
        <end position="236"/>
    </location>
</feature>
<dbReference type="Gene3D" id="3.30.160.60">
    <property type="entry name" value="Classic Zinc Finger"/>
    <property type="match status" value="2"/>
</dbReference>
<feature type="domain" description="C2H2-type" evidence="10">
    <location>
        <begin position="180"/>
        <end position="206"/>
    </location>
</feature>
<dbReference type="GO" id="GO:0000122">
    <property type="term" value="P:negative regulation of transcription by RNA polymerase II"/>
    <property type="evidence" value="ECO:0007669"/>
    <property type="project" value="UniProtKB-ARBA"/>
</dbReference>
<keyword evidence="7" id="KW-0539">Nucleus</keyword>
<evidence type="ECO:0000259" key="10">
    <source>
        <dbReference type="PROSITE" id="PS50157"/>
    </source>
</evidence>
<comment type="subcellular location">
    <subcellularLocation>
        <location evidence="1">Nucleus</location>
    </subcellularLocation>
</comment>
<evidence type="ECO:0000256" key="2">
    <source>
        <dbReference type="ARBA" id="ARBA00022491"/>
    </source>
</evidence>
<protein>
    <recommendedName>
        <fullName evidence="10">C2H2-type domain-containing protein</fullName>
    </recommendedName>
</protein>
<dbReference type="InterPro" id="IPR036236">
    <property type="entry name" value="Znf_C2H2_sf"/>
</dbReference>
<keyword evidence="5 8" id="KW-0863">Zinc-finger</keyword>
<feature type="region of interest" description="Disordered" evidence="9">
    <location>
        <begin position="235"/>
        <end position="264"/>
    </location>
</feature>
<evidence type="ECO:0000256" key="8">
    <source>
        <dbReference type="PROSITE-ProRule" id="PRU00042"/>
    </source>
</evidence>
<dbReference type="VEuPathDB" id="FungiDB:YALI1_C17453g"/>
<dbReference type="FunFam" id="3.30.160.60:FF:001382">
    <property type="entry name" value="Transcriptional repressor"/>
    <property type="match status" value="1"/>
</dbReference>
<keyword evidence="3" id="KW-0479">Metal-binding</keyword>
<dbReference type="SUPFAM" id="SSF57667">
    <property type="entry name" value="beta-beta-alpha zinc fingers"/>
    <property type="match status" value="1"/>
</dbReference>
<dbReference type="PROSITE" id="PS00028">
    <property type="entry name" value="ZINC_FINGER_C2H2_1"/>
    <property type="match status" value="1"/>
</dbReference>
<dbReference type="PANTHER" id="PTHR14003">
    <property type="entry name" value="TRANSCRIPTIONAL REPRESSOR PROTEIN YY"/>
    <property type="match status" value="1"/>
</dbReference>
<keyword evidence="2" id="KW-0678">Repressor</keyword>
<evidence type="ECO:0000256" key="7">
    <source>
        <dbReference type="ARBA" id="ARBA00023242"/>
    </source>
</evidence>
<dbReference type="GO" id="GO:0060258">
    <property type="term" value="P:negative regulation of filamentous growth"/>
    <property type="evidence" value="ECO:0007669"/>
    <property type="project" value="UniProtKB-ARBA"/>
</dbReference>